<gene>
    <name evidence="1" type="ORF">GCM10009850_055380</name>
</gene>
<evidence type="ECO:0000313" key="2">
    <source>
        <dbReference type="Proteomes" id="UP001499843"/>
    </source>
</evidence>
<keyword evidence="2" id="KW-1185">Reference proteome</keyword>
<accession>A0ABN3CL20</accession>
<evidence type="ECO:0000313" key="1">
    <source>
        <dbReference type="EMBL" id="GAA2210079.1"/>
    </source>
</evidence>
<dbReference type="Proteomes" id="UP001499843">
    <property type="component" value="Unassembled WGS sequence"/>
</dbReference>
<sequence length="64" mass="7032">MVTAIALSELSFEGLVEIEENSDARRWPSDLILVAEDLAGAGMWYRELRLLKLVLGFGVVVLVG</sequence>
<organism evidence="1 2">
    <name type="scientific">Nonomuraea monospora</name>
    <dbReference type="NCBI Taxonomy" id="568818"/>
    <lineage>
        <taxon>Bacteria</taxon>
        <taxon>Bacillati</taxon>
        <taxon>Actinomycetota</taxon>
        <taxon>Actinomycetes</taxon>
        <taxon>Streptosporangiales</taxon>
        <taxon>Streptosporangiaceae</taxon>
        <taxon>Nonomuraea</taxon>
    </lineage>
</organism>
<reference evidence="1 2" key="1">
    <citation type="journal article" date="2019" name="Int. J. Syst. Evol. Microbiol.">
        <title>The Global Catalogue of Microorganisms (GCM) 10K type strain sequencing project: providing services to taxonomists for standard genome sequencing and annotation.</title>
        <authorList>
            <consortium name="The Broad Institute Genomics Platform"/>
            <consortium name="The Broad Institute Genome Sequencing Center for Infectious Disease"/>
            <person name="Wu L."/>
            <person name="Ma J."/>
        </authorList>
    </citation>
    <scope>NUCLEOTIDE SEQUENCE [LARGE SCALE GENOMIC DNA]</scope>
    <source>
        <strain evidence="1 2">JCM 16114</strain>
    </source>
</reference>
<protein>
    <submittedName>
        <fullName evidence="1">Uncharacterized protein</fullName>
    </submittedName>
</protein>
<proteinExistence type="predicted"/>
<comment type="caution">
    <text evidence="1">The sequence shown here is derived from an EMBL/GenBank/DDBJ whole genome shotgun (WGS) entry which is preliminary data.</text>
</comment>
<name>A0ABN3CL20_9ACTN</name>
<dbReference type="EMBL" id="BAAAQX010000015">
    <property type="protein sequence ID" value="GAA2210079.1"/>
    <property type="molecule type" value="Genomic_DNA"/>
</dbReference>